<dbReference type="AlphaFoldDB" id="A0A9P6G8Z1"/>
<organism evidence="1 2">
    <name type="scientific">Paraphaeosphaeria minitans</name>
    <dbReference type="NCBI Taxonomy" id="565426"/>
    <lineage>
        <taxon>Eukaryota</taxon>
        <taxon>Fungi</taxon>
        <taxon>Dikarya</taxon>
        <taxon>Ascomycota</taxon>
        <taxon>Pezizomycotina</taxon>
        <taxon>Dothideomycetes</taxon>
        <taxon>Pleosporomycetidae</taxon>
        <taxon>Pleosporales</taxon>
        <taxon>Massarineae</taxon>
        <taxon>Didymosphaeriaceae</taxon>
        <taxon>Paraphaeosphaeria</taxon>
    </lineage>
</organism>
<sequence length="71" mass="7771">MRSHNFFQKLAGKLRSATYLRVRSEIVPKRAFAPALGHAKGNLAWAWGVGVGNPFSPSLPVHARPVAAHLR</sequence>
<protein>
    <submittedName>
        <fullName evidence="1">Uncharacterized protein</fullName>
    </submittedName>
</protein>
<gene>
    <name evidence="1" type="ORF">PMIN01_10329</name>
</gene>
<proteinExistence type="predicted"/>
<evidence type="ECO:0000313" key="2">
    <source>
        <dbReference type="Proteomes" id="UP000756921"/>
    </source>
</evidence>
<reference evidence="1" key="1">
    <citation type="journal article" date="2020" name="Mol. Plant Microbe Interact.">
        <title>Genome Sequence of the Biocontrol Agent Coniothyrium minitans strain Conio (IMI 134523).</title>
        <authorList>
            <person name="Patel D."/>
            <person name="Shittu T.A."/>
            <person name="Baroncelli R."/>
            <person name="Muthumeenakshi S."/>
            <person name="Osborne T.H."/>
            <person name="Janganan T.K."/>
            <person name="Sreenivasaprasad S."/>
        </authorList>
    </citation>
    <scope>NUCLEOTIDE SEQUENCE</scope>
    <source>
        <strain evidence="1">Conio</strain>
    </source>
</reference>
<accession>A0A9P6G8Z1</accession>
<dbReference type="EMBL" id="WJXW01000012">
    <property type="protein sequence ID" value="KAF9731312.1"/>
    <property type="molecule type" value="Genomic_DNA"/>
</dbReference>
<name>A0A9P6G8Z1_9PLEO</name>
<dbReference type="Proteomes" id="UP000756921">
    <property type="component" value="Unassembled WGS sequence"/>
</dbReference>
<keyword evidence="2" id="KW-1185">Reference proteome</keyword>
<evidence type="ECO:0000313" key="1">
    <source>
        <dbReference type="EMBL" id="KAF9731312.1"/>
    </source>
</evidence>
<comment type="caution">
    <text evidence="1">The sequence shown here is derived from an EMBL/GenBank/DDBJ whole genome shotgun (WGS) entry which is preliminary data.</text>
</comment>